<gene>
    <name evidence="5" type="ORF">FHG66_20400</name>
</gene>
<evidence type="ECO:0000259" key="4">
    <source>
        <dbReference type="PROSITE" id="PS50110"/>
    </source>
</evidence>
<dbReference type="Pfam" id="PF00072">
    <property type="entry name" value="Response_reg"/>
    <property type="match status" value="1"/>
</dbReference>
<name>A0A5C4MLI8_9RHOB</name>
<proteinExistence type="predicted"/>
<dbReference type="SUPFAM" id="SSF52172">
    <property type="entry name" value="CheY-like"/>
    <property type="match status" value="1"/>
</dbReference>
<keyword evidence="2" id="KW-0902">Two-component regulatory system</keyword>
<evidence type="ECO:0000256" key="1">
    <source>
        <dbReference type="ARBA" id="ARBA00022553"/>
    </source>
</evidence>
<dbReference type="GO" id="GO:0000160">
    <property type="term" value="P:phosphorelay signal transduction system"/>
    <property type="evidence" value="ECO:0007669"/>
    <property type="project" value="UniProtKB-KW"/>
</dbReference>
<dbReference type="AlphaFoldDB" id="A0A5C4MLI8"/>
<dbReference type="RefSeq" id="WP_139078991.1">
    <property type="nucleotide sequence ID" value="NZ_VDFU01000052.1"/>
</dbReference>
<protein>
    <submittedName>
        <fullName evidence="5">Response regulator</fullName>
    </submittedName>
</protein>
<comment type="caution">
    <text evidence="5">The sequence shown here is derived from an EMBL/GenBank/DDBJ whole genome shotgun (WGS) entry which is preliminary data.</text>
</comment>
<accession>A0A5C4MLI8</accession>
<sequence>MAKLLLVEDTEEIWDFLSRRLQRRGHEVVLAHDGQAAVSTARNSRPEVILLDMNLPVMDGWTAARTLKDDPKTNGIPIIALTAHALAGDREKALAAGCDDYHPKPVDFSKLLAQIDAALGVAL</sequence>
<evidence type="ECO:0000256" key="2">
    <source>
        <dbReference type="ARBA" id="ARBA00023012"/>
    </source>
</evidence>
<dbReference type="PANTHER" id="PTHR45339:SF1">
    <property type="entry name" value="HYBRID SIGNAL TRANSDUCTION HISTIDINE KINASE J"/>
    <property type="match status" value="1"/>
</dbReference>
<dbReference type="OrthoDB" id="9800897at2"/>
<evidence type="ECO:0000313" key="5">
    <source>
        <dbReference type="EMBL" id="TNC45000.1"/>
    </source>
</evidence>
<keyword evidence="6" id="KW-1185">Reference proteome</keyword>
<dbReference type="PANTHER" id="PTHR45339">
    <property type="entry name" value="HYBRID SIGNAL TRANSDUCTION HISTIDINE KINASE J"/>
    <property type="match status" value="1"/>
</dbReference>
<dbReference type="Gene3D" id="3.40.50.2300">
    <property type="match status" value="1"/>
</dbReference>
<dbReference type="InterPro" id="IPR011006">
    <property type="entry name" value="CheY-like_superfamily"/>
</dbReference>
<feature type="domain" description="Response regulatory" evidence="4">
    <location>
        <begin position="3"/>
        <end position="119"/>
    </location>
</feature>
<feature type="modified residue" description="4-aspartylphosphate" evidence="3">
    <location>
        <position position="52"/>
    </location>
</feature>
<dbReference type="PROSITE" id="PS50110">
    <property type="entry name" value="RESPONSE_REGULATORY"/>
    <property type="match status" value="1"/>
</dbReference>
<dbReference type="SMART" id="SM00448">
    <property type="entry name" value="REC"/>
    <property type="match status" value="1"/>
</dbReference>
<dbReference type="EMBL" id="VDFU01000052">
    <property type="protein sequence ID" value="TNC45000.1"/>
    <property type="molecule type" value="Genomic_DNA"/>
</dbReference>
<dbReference type="InterPro" id="IPR001789">
    <property type="entry name" value="Sig_transdc_resp-reg_receiver"/>
</dbReference>
<dbReference type="Proteomes" id="UP000305887">
    <property type="component" value="Unassembled WGS sequence"/>
</dbReference>
<reference evidence="5 6" key="1">
    <citation type="submission" date="2019-06" db="EMBL/GenBank/DDBJ databases">
        <title>YIM 131921 draft genome.</title>
        <authorList>
            <person name="Jiang L."/>
        </authorList>
    </citation>
    <scope>NUCLEOTIDE SEQUENCE [LARGE SCALE GENOMIC DNA]</scope>
    <source>
        <strain evidence="5 6">YIM 131921</strain>
    </source>
</reference>
<keyword evidence="1 3" id="KW-0597">Phosphoprotein</keyword>
<evidence type="ECO:0000313" key="6">
    <source>
        <dbReference type="Proteomes" id="UP000305887"/>
    </source>
</evidence>
<evidence type="ECO:0000256" key="3">
    <source>
        <dbReference type="PROSITE-ProRule" id="PRU00169"/>
    </source>
</evidence>
<organism evidence="5 6">
    <name type="scientific">Rubellimicrobium rubrum</name>
    <dbReference type="NCBI Taxonomy" id="2585369"/>
    <lineage>
        <taxon>Bacteria</taxon>
        <taxon>Pseudomonadati</taxon>
        <taxon>Pseudomonadota</taxon>
        <taxon>Alphaproteobacteria</taxon>
        <taxon>Rhodobacterales</taxon>
        <taxon>Roseobacteraceae</taxon>
        <taxon>Rubellimicrobium</taxon>
    </lineage>
</organism>